<comment type="caution">
    <text evidence="8">The sequence shown here is derived from an EMBL/GenBank/DDBJ whole genome shotgun (WGS) entry which is preliminary data.</text>
</comment>
<dbReference type="InterPro" id="IPR036259">
    <property type="entry name" value="MFS_trans_sf"/>
</dbReference>
<keyword evidence="2" id="KW-0813">Transport</keyword>
<dbReference type="InterPro" id="IPR011701">
    <property type="entry name" value="MFS"/>
</dbReference>
<dbReference type="Proteomes" id="UP001049176">
    <property type="component" value="Chromosome 4"/>
</dbReference>
<evidence type="ECO:0000256" key="3">
    <source>
        <dbReference type="ARBA" id="ARBA00022692"/>
    </source>
</evidence>
<evidence type="ECO:0000256" key="4">
    <source>
        <dbReference type="ARBA" id="ARBA00022989"/>
    </source>
</evidence>
<keyword evidence="4 7" id="KW-1133">Transmembrane helix</keyword>
<dbReference type="AlphaFoldDB" id="A0A9P7UTS6"/>
<evidence type="ECO:0000256" key="1">
    <source>
        <dbReference type="ARBA" id="ARBA00004141"/>
    </source>
</evidence>
<feature type="transmembrane region" description="Helical" evidence="7">
    <location>
        <begin position="326"/>
        <end position="347"/>
    </location>
</feature>
<dbReference type="Pfam" id="PF07690">
    <property type="entry name" value="MFS_1"/>
    <property type="match status" value="1"/>
</dbReference>
<keyword evidence="3 7" id="KW-0812">Transmembrane</keyword>
<feature type="transmembrane region" description="Helical" evidence="7">
    <location>
        <begin position="381"/>
        <end position="403"/>
    </location>
</feature>
<feature type="transmembrane region" description="Helical" evidence="7">
    <location>
        <begin position="129"/>
        <end position="147"/>
    </location>
</feature>
<evidence type="ECO:0000313" key="9">
    <source>
        <dbReference type="Proteomes" id="UP001049176"/>
    </source>
</evidence>
<dbReference type="GeneID" id="66076815"/>
<comment type="subcellular location">
    <subcellularLocation>
        <location evidence="1">Membrane</location>
        <topology evidence="1">Multi-pass membrane protein</topology>
    </subcellularLocation>
</comment>
<keyword evidence="5 7" id="KW-0472">Membrane</keyword>
<dbReference type="KEGG" id="more:E1B28_007739"/>
<dbReference type="Gene3D" id="1.20.1250.20">
    <property type="entry name" value="MFS general substrate transporter like domains"/>
    <property type="match status" value="2"/>
</dbReference>
<evidence type="ECO:0000256" key="5">
    <source>
        <dbReference type="ARBA" id="ARBA00023136"/>
    </source>
</evidence>
<protein>
    <recommendedName>
        <fullName evidence="10">MFS general substrate transporter</fullName>
    </recommendedName>
</protein>
<feature type="transmembrane region" description="Helical" evidence="7">
    <location>
        <begin position="190"/>
        <end position="210"/>
    </location>
</feature>
<feature type="transmembrane region" description="Helical" evidence="7">
    <location>
        <begin position="153"/>
        <end position="178"/>
    </location>
</feature>
<evidence type="ECO:0000256" key="7">
    <source>
        <dbReference type="SAM" id="Phobius"/>
    </source>
</evidence>
<feature type="compositionally biased region" description="Polar residues" evidence="6">
    <location>
        <begin position="20"/>
        <end position="30"/>
    </location>
</feature>
<feature type="transmembrane region" description="Helical" evidence="7">
    <location>
        <begin position="62"/>
        <end position="79"/>
    </location>
</feature>
<dbReference type="EMBL" id="CM032184">
    <property type="protein sequence ID" value="KAG7094127.1"/>
    <property type="molecule type" value="Genomic_DNA"/>
</dbReference>
<feature type="transmembrane region" description="Helical" evidence="7">
    <location>
        <begin position="353"/>
        <end position="374"/>
    </location>
</feature>
<feature type="compositionally biased region" description="Basic and acidic residues" evidence="6">
    <location>
        <begin position="1"/>
        <end position="19"/>
    </location>
</feature>
<dbReference type="PANTHER" id="PTHR43791">
    <property type="entry name" value="PERMEASE-RELATED"/>
    <property type="match status" value="1"/>
</dbReference>
<feature type="transmembrane region" description="Helical" evidence="7">
    <location>
        <begin position="222"/>
        <end position="242"/>
    </location>
</feature>
<dbReference type="GO" id="GO:0016020">
    <property type="term" value="C:membrane"/>
    <property type="evidence" value="ECO:0007669"/>
    <property type="project" value="UniProtKB-SubCell"/>
</dbReference>
<evidence type="ECO:0008006" key="10">
    <source>
        <dbReference type="Google" id="ProtNLM"/>
    </source>
</evidence>
<keyword evidence="9" id="KW-1185">Reference proteome</keyword>
<accession>A0A9P7UTS6</accession>
<evidence type="ECO:0000256" key="6">
    <source>
        <dbReference type="SAM" id="MobiDB-lite"/>
    </source>
</evidence>
<organism evidence="8 9">
    <name type="scientific">Marasmius oreades</name>
    <name type="common">fairy-ring Marasmius</name>
    <dbReference type="NCBI Taxonomy" id="181124"/>
    <lineage>
        <taxon>Eukaryota</taxon>
        <taxon>Fungi</taxon>
        <taxon>Dikarya</taxon>
        <taxon>Basidiomycota</taxon>
        <taxon>Agaricomycotina</taxon>
        <taxon>Agaricomycetes</taxon>
        <taxon>Agaricomycetidae</taxon>
        <taxon>Agaricales</taxon>
        <taxon>Marasmiineae</taxon>
        <taxon>Marasmiaceae</taxon>
        <taxon>Marasmius</taxon>
    </lineage>
</organism>
<name>A0A9P7UTS6_9AGAR</name>
<dbReference type="OrthoDB" id="6730379at2759"/>
<feature type="transmembrane region" description="Helical" evidence="7">
    <location>
        <begin position="415"/>
        <end position="437"/>
    </location>
</feature>
<feature type="region of interest" description="Disordered" evidence="6">
    <location>
        <begin position="1"/>
        <end position="30"/>
    </location>
</feature>
<reference evidence="8" key="1">
    <citation type="journal article" date="2021" name="Genome Biol. Evol.">
        <title>The assembled and annotated genome of the fairy-ring fungus Marasmius oreades.</title>
        <authorList>
            <person name="Hiltunen M."/>
            <person name="Ament-Velasquez S.L."/>
            <person name="Johannesson H."/>
        </authorList>
    </citation>
    <scope>NUCLEOTIDE SEQUENCE</scope>
    <source>
        <strain evidence="8">03SP1</strain>
    </source>
</reference>
<dbReference type="RefSeq" id="XP_043010597.1">
    <property type="nucleotide sequence ID" value="XM_043152511.1"/>
</dbReference>
<gene>
    <name evidence="8" type="ORF">E1B28_007739</name>
</gene>
<evidence type="ECO:0000256" key="2">
    <source>
        <dbReference type="ARBA" id="ARBA00022448"/>
    </source>
</evidence>
<dbReference type="GO" id="GO:0022857">
    <property type="term" value="F:transmembrane transporter activity"/>
    <property type="evidence" value="ECO:0007669"/>
    <property type="project" value="InterPro"/>
</dbReference>
<feature type="transmembrane region" description="Helical" evidence="7">
    <location>
        <begin position="449"/>
        <end position="468"/>
    </location>
</feature>
<dbReference type="SUPFAM" id="SSF103473">
    <property type="entry name" value="MFS general substrate transporter"/>
    <property type="match status" value="1"/>
</dbReference>
<feature type="transmembrane region" description="Helical" evidence="7">
    <location>
        <begin position="99"/>
        <end position="117"/>
    </location>
</feature>
<proteinExistence type="predicted"/>
<dbReference type="PANTHER" id="PTHR43791:SF1">
    <property type="entry name" value="ALLANTOATE PERMEASE"/>
    <property type="match status" value="1"/>
</dbReference>
<sequence length="518" mass="57262">MPSIGPDEKRDSVDRKQESEVANSESKDTINLSSGDEALKVVGTQRTAEFSEEYNLKLRRKLDLLIPPLCALVYFSQFLDKTTLNYASIMGLPIVGQNYNLVSMAFYVGFLFWEFPTTYLAQKTRVAKYLGANIIVWGIVLALHAAAESFGAFFALRFLLGMCESCVAPILILIISMFYKKNEQARRISWFYVMNGLTQVCGGFIAYGISFYEGNVIATWKIVYIVFGGLAVLVGTAVLIWLPDSPVQAHFLTAEERIAALERVRDGQGGVANKQLKKDQFIEALTDVRTWLVVLTTLMTSIPNGGISNFSNIIIKNFGYTTKQTLILSTPSGAIASAMVLFCGWYSDRKNERMVPIVFALVPTIVGFAVLVGLSGTKQKGALLFGAYLIGTFGSALSTVYAYNASNTGGHTKKSTINALTLVSFSVGNIVGTEIFLPKDAPEFIPGKIAIMVLLTAQLAICYLLRWVNLNLNKKKRAQIEELKARNGWSDADVQRDRDRHAFADLTDKQNIYFVYTA</sequence>
<evidence type="ECO:0000313" key="8">
    <source>
        <dbReference type="EMBL" id="KAG7094127.1"/>
    </source>
</evidence>